<dbReference type="AlphaFoldDB" id="X0TYG0"/>
<feature type="non-terminal residue" evidence="1">
    <location>
        <position position="69"/>
    </location>
</feature>
<protein>
    <submittedName>
        <fullName evidence="1">Uncharacterized protein</fullName>
    </submittedName>
</protein>
<gene>
    <name evidence="1" type="ORF">S01H1_29691</name>
</gene>
<name>X0TYG0_9ZZZZ</name>
<dbReference type="EMBL" id="BARS01018235">
    <property type="protein sequence ID" value="GAF92176.1"/>
    <property type="molecule type" value="Genomic_DNA"/>
</dbReference>
<accession>X0TYG0</accession>
<comment type="caution">
    <text evidence="1">The sequence shown here is derived from an EMBL/GenBank/DDBJ whole genome shotgun (WGS) entry which is preliminary data.</text>
</comment>
<organism evidence="1">
    <name type="scientific">marine sediment metagenome</name>
    <dbReference type="NCBI Taxonomy" id="412755"/>
    <lineage>
        <taxon>unclassified sequences</taxon>
        <taxon>metagenomes</taxon>
        <taxon>ecological metagenomes</taxon>
    </lineage>
</organism>
<sequence length="69" mass="7813">MAEADKKICRCALNFLSVLDGIDDINALARIYQIEKKQETKELSSVKETLILQTKRVESALKRANESCK</sequence>
<reference evidence="1" key="1">
    <citation type="journal article" date="2014" name="Front. Microbiol.">
        <title>High frequency of phylogenetically diverse reductive dehalogenase-homologous genes in deep subseafloor sedimentary metagenomes.</title>
        <authorList>
            <person name="Kawai M."/>
            <person name="Futagami T."/>
            <person name="Toyoda A."/>
            <person name="Takaki Y."/>
            <person name="Nishi S."/>
            <person name="Hori S."/>
            <person name="Arai W."/>
            <person name="Tsubouchi T."/>
            <person name="Morono Y."/>
            <person name="Uchiyama I."/>
            <person name="Ito T."/>
            <person name="Fujiyama A."/>
            <person name="Inagaki F."/>
            <person name="Takami H."/>
        </authorList>
    </citation>
    <scope>NUCLEOTIDE SEQUENCE</scope>
    <source>
        <strain evidence="1">Expedition CK06-06</strain>
    </source>
</reference>
<proteinExistence type="predicted"/>
<evidence type="ECO:0000313" key="1">
    <source>
        <dbReference type="EMBL" id="GAF92176.1"/>
    </source>
</evidence>